<dbReference type="Proteomes" id="UP000325433">
    <property type="component" value="Unassembled WGS sequence"/>
</dbReference>
<evidence type="ECO:0000313" key="2">
    <source>
        <dbReference type="EMBL" id="KAE8311189.1"/>
    </source>
</evidence>
<sequence>MKSGIIWSVRKDSLDRFSRLIITGLYSVGTPLSRLRLVPSSCRHLEVRESGTKGRAQCRRSTRFRFRGCVLGNPVLLSRVDWVVSRSNLGDRRPIRELPNNWGLLRRITSAASWQGNEGGVDQSVDSRGGFLVPEKGRGTRGDRGAVNRISPVAG</sequence>
<reference evidence="3" key="1">
    <citation type="submission" date="2019-04" db="EMBL/GenBank/DDBJ databases">
        <title>Friends and foes A comparative genomics studyof 23 Aspergillus species from section Flavi.</title>
        <authorList>
            <consortium name="DOE Joint Genome Institute"/>
            <person name="Kjaerbolling I."/>
            <person name="Vesth T."/>
            <person name="Frisvad J.C."/>
            <person name="Nybo J.L."/>
            <person name="Theobald S."/>
            <person name="Kildgaard S."/>
            <person name="Isbrandt T."/>
            <person name="Kuo A."/>
            <person name="Sato A."/>
            <person name="Lyhne E.K."/>
            <person name="Kogle M.E."/>
            <person name="Wiebenga A."/>
            <person name="Kun R.S."/>
            <person name="Lubbers R.J."/>
            <person name="Makela M.R."/>
            <person name="Barry K."/>
            <person name="Chovatia M."/>
            <person name="Clum A."/>
            <person name="Daum C."/>
            <person name="Haridas S."/>
            <person name="He G."/>
            <person name="LaButti K."/>
            <person name="Lipzen A."/>
            <person name="Mondo S."/>
            <person name="Riley R."/>
            <person name="Salamov A."/>
            <person name="Simmons B.A."/>
            <person name="Magnuson J.K."/>
            <person name="Henrissat B."/>
            <person name="Mortensen U.H."/>
            <person name="Larsen T.O."/>
            <person name="Devries R.P."/>
            <person name="Grigoriev I.V."/>
            <person name="Machida M."/>
            <person name="Baker S.E."/>
            <person name="Andersen M.R."/>
        </authorList>
    </citation>
    <scope>NUCLEOTIDE SEQUENCE [LARGE SCALE GENOMIC DNA]</scope>
    <source>
        <strain evidence="3">CBS 130015</strain>
    </source>
</reference>
<organism evidence="2 3">
    <name type="scientific">Aspergillus transmontanensis</name>
    <dbReference type="NCBI Taxonomy" id="1034304"/>
    <lineage>
        <taxon>Eukaryota</taxon>
        <taxon>Fungi</taxon>
        <taxon>Dikarya</taxon>
        <taxon>Ascomycota</taxon>
        <taxon>Pezizomycotina</taxon>
        <taxon>Eurotiomycetes</taxon>
        <taxon>Eurotiomycetidae</taxon>
        <taxon>Eurotiales</taxon>
        <taxon>Aspergillaceae</taxon>
        <taxon>Aspergillus</taxon>
        <taxon>Aspergillus subgen. Circumdati</taxon>
    </lineage>
</organism>
<name>A0A5N6VTF1_9EURO</name>
<protein>
    <submittedName>
        <fullName evidence="2">Uncharacterized protein</fullName>
    </submittedName>
</protein>
<dbReference type="AlphaFoldDB" id="A0A5N6VTF1"/>
<evidence type="ECO:0000256" key="1">
    <source>
        <dbReference type="SAM" id="MobiDB-lite"/>
    </source>
</evidence>
<evidence type="ECO:0000313" key="3">
    <source>
        <dbReference type="Proteomes" id="UP000325433"/>
    </source>
</evidence>
<dbReference type="EMBL" id="ML738345">
    <property type="protein sequence ID" value="KAE8311189.1"/>
    <property type="molecule type" value="Genomic_DNA"/>
</dbReference>
<feature type="region of interest" description="Disordered" evidence="1">
    <location>
        <begin position="118"/>
        <end position="155"/>
    </location>
</feature>
<accession>A0A5N6VTF1</accession>
<feature type="compositionally biased region" description="Basic and acidic residues" evidence="1">
    <location>
        <begin position="135"/>
        <end position="146"/>
    </location>
</feature>
<proteinExistence type="predicted"/>
<keyword evidence="3" id="KW-1185">Reference proteome</keyword>
<gene>
    <name evidence="2" type="ORF">BDV41DRAFT_351454</name>
</gene>